<dbReference type="InterPro" id="IPR003343">
    <property type="entry name" value="Big_2"/>
</dbReference>
<dbReference type="InterPro" id="IPR008964">
    <property type="entry name" value="Invasin/intimin_cell_adhesion"/>
</dbReference>
<dbReference type="Proteomes" id="UP001302573">
    <property type="component" value="Unassembled WGS sequence"/>
</dbReference>
<gene>
    <name evidence="2" type="ORF">VA602_19900</name>
</gene>
<evidence type="ECO:0000313" key="3">
    <source>
        <dbReference type="Proteomes" id="UP001302573"/>
    </source>
</evidence>
<dbReference type="SUPFAM" id="SSF49373">
    <property type="entry name" value="Invasin/intimin cell-adhesion fragments"/>
    <property type="match status" value="1"/>
</dbReference>
<keyword evidence="3" id="KW-1185">Reference proteome</keyword>
<dbReference type="RefSeq" id="WP_323454085.1">
    <property type="nucleotide sequence ID" value="NZ_JAYFUI010000187.1"/>
</dbReference>
<organism evidence="2 3">
    <name type="scientific">Pseudomonas machongensis</name>
    <dbReference type="NCBI Taxonomy" id="3110229"/>
    <lineage>
        <taxon>Bacteria</taxon>
        <taxon>Pseudomonadati</taxon>
        <taxon>Pseudomonadota</taxon>
        <taxon>Gammaproteobacteria</taxon>
        <taxon>Pseudomonadales</taxon>
        <taxon>Pseudomonadaceae</taxon>
        <taxon>Pseudomonas</taxon>
    </lineage>
</organism>
<evidence type="ECO:0000313" key="2">
    <source>
        <dbReference type="EMBL" id="MEA5673584.1"/>
    </source>
</evidence>
<accession>A0ABU5VJM7</accession>
<sequence>MKTVRAAQNDLAAPSMVNVADGKLDPAQVPSNGAPVVMTVGAEHAGRTLTLVLALAEGTELFTQDLPIGSSGRPITLRIPKQHFTDNLGAQVKVFYRISTVGDSSELAFQIDQGFAGAYEFDLTAQRFTPVYLDGELKLPGELPAFLRFTRAAPGATSYACDDESVATVDDQGQVTALRNGQATITAQSPGGPQSYVLTVKGIRGLEFLARQGSTWQSADTLCKSVGMQLPTQADFITLQGLYGAQMAGLGLPNYPIWGASLGGGTAWTYDPYTQVLTSESTDVNILRQVAGIG</sequence>
<name>A0ABU5VJM7_9PSED</name>
<comment type="caution">
    <text evidence="2">The sequence shown here is derived from an EMBL/GenBank/DDBJ whole genome shotgun (WGS) entry which is preliminary data.</text>
</comment>
<evidence type="ECO:0000259" key="1">
    <source>
        <dbReference type="Pfam" id="PF02368"/>
    </source>
</evidence>
<dbReference type="Pfam" id="PF02368">
    <property type="entry name" value="Big_2"/>
    <property type="match status" value="1"/>
</dbReference>
<reference evidence="2 3" key="1">
    <citation type="submission" date="2023-12" db="EMBL/GenBank/DDBJ databases">
        <title>Pseudomonas machongensis sp. nov., isolated from wilted pepper plants (Capsicum annuum).</title>
        <authorList>
            <person name="Qiu M."/>
            <person name="Li Y."/>
            <person name="Liu Q."/>
            <person name="Zhang X."/>
            <person name="Huang Y."/>
            <person name="Guo R."/>
            <person name="Hu M."/>
            <person name="Zhou J."/>
            <person name="Zhou X."/>
        </authorList>
    </citation>
    <scope>NUCLEOTIDE SEQUENCE [LARGE SCALE GENOMIC DNA]</scope>
    <source>
        <strain evidence="2 3">MH2</strain>
    </source>
</reference>
<protein>
    <submittedName>
        <fullName evidence="2">Ig-like domain-containing protein</fullName>
    </submittedName>
</protein>
<dbReference type="Gene3D" id="2.60.40.1080">
    <property type="match status" value="1"/>
</dbReference>
<proteinExistence type="predicted"/>
<feature type="domain" description="BIG2" evidence="1">
    <location>
        <begin position="150"/>
        <end position="189"/>
    </location>
</feature>
<dbReference type="EMBL" id="JAYFUI010000187">
    <property type="protein sequence ID" value="MEA5673584.1"/>
    <property type="molecule type" value="Genomic_DNA"/>
</dbReference>